<evidence type="ECO:0000313" key="3">
    <source>
        <dbReference type="Proteomes" id="UP000198878"/>
    </source>
</evidence>
<feature type="compositionally biased region" description="Low complexity" evidence="1">
    <location>
        <begin position="57"/>
        <end position="69"/>
    </location>
</feature>
<dbReference type="AlphaFoldDB" id="A0A1H5Q7Y4"/>
<protein>
    <submittedName>
        <fullName evidence="2">Uncharacterized protein</fullName>
    </submittedName>
</protein>
<dbReference type="EMBL" id="FNUJ01000001">
    <property type="protein sequence ID" value="SEF21367.1"/>
    <property type="molecule type" value="Genomic_DNA"/>
</dbReference>
<accession>A0A1H5Q7Y4</accession>
<evidence type="ECO:0000256" key="1">
    <source>
        <dbReference type="SAM" id="MobiDB-lite"/>
    </source>
</evidence>
<gene>
    <name evidence="2" type="ORF">SAMN05421837_101832</name>
</gene>
<organism evidence="2 3">
    <name type="scientific">Amycolatopsis pretoriensis</name>
    <dbReference type="NCBI Taxonomy" id="218821"/>
    <lineage>
        <taxon>Bacteria</taxon>
        <taxon>Bacillati</taxon>
        <taxon>Actinomycetota</taxon>
        <taxon>Actinomycetes</taxon>
        <taxon>Pseudonocardiales</taxon>
        <taxon>Pseudonocardiaceae</taxon>
        <taxon>Amycolatopsis</taxon>
    </lineage>
</organism>
<evidence type="ECO:0000313" key="2">
    <source>
        <dbReference type="EMBL" id="SEF21367.1"/>
    </source>
</evidence>
<feature type="region of interest" description="Disordered" evidence="1">
    <location>
        <begin position="57"/>
        <end position="99"/>
    </location>
</feature>
<keyword evidence="3" id="KW-1185">Reference proteome</keyword>
<feature type="compositionally biased region" description="Low complexity" evidence="1">
    <location>
        <begin position="78"/>
        <end position="91"/>
    </location>
</feature>
<sequence length="99" mass="10139">MPGLLLRDGHPWRAGGPADLLVRDGVVAKIGPGLVPGTPTCSTSAAGWFCRAWSKPTATSTRRSSAARGGRIRPGPRRPTASPTNASAAPSPAFPTRPA</sequence>
<proteinExistence type="predicted"/>
<reference evidence="3" key="1">
    <citation type="submission" date="2016-10" db="EMBL/GenBank/DDBJ databases">
        <authorList>
            <person name="Varghese N."/>
            <person name="Submissions S."/>
        </authorList>
    </citation>
    <scope>NUCLEOTIDE SEQUENCE [LARGE SCALE GENOMIC DNA]</scope>
    <source>
        <strain evidence="3">DSM 44654</strain>
    </source>
</reference>
<name>A0A1H5Q7Y4_9PSEU</name>
<dbReference type="Proteomes" id="UP000198878">
    <property type="component" value="Unassembled WGS sequence"/>
</dbReference>